<feature type="coiled-coil region" evidence="1">
    <location>
        <begin position="17"/>
        <end position="120"/>
    </location>
</feature>
<feature type="coiled-coil region" evidence="1">
    <location>
        <begin position="153"/>
        <end position="233"/>
    </location>
</feature>
<dbReference type="Proteomes" id="UP000829291">
    <property type="component" value="Chromosome 5"/>
</dbReference>
<dbReference type="GeneID" id="124294781"/>
<sequence length="600" mass="69463">MKLATCRKEFDRVFRANKSLTAKLVEAEGKISDMNKLISEFEGDRAKLEQVSNLQREITKLTKDKRKLESELRGSKNQLGSLEASNKKLEEDLNRVFDDNEGLKLEIEKLHGENVRLSSELVGEVSAREKLARLPDKLTNDISALKQRLHSTEVRASNILQDLQNRIEQLQTKRNEDAVLINELQRQNKFQNEKVSICDEKLAVLEKANSELKNELNKRLEEIKKLSVKLRSIEALEKSSQFMVTKGDNKDVNDESNNQIVPDNEKTSHKLDTVAELTCRLNHAENENKQRQTEMQKLQCDVKSKNAEINSLRENIKSLAEEREALNEIIKSKEIQNSQRLQAVKMTYEGTLKVLYENHNESIARLQTQYEDAIKDSDYFDPESWLRSLSSKELAELHDRICMTISCSMSNEQSKPDNSESPVTSLQRNYQQDLNEKHQLNKRIATLENEIVQIEQEARQKVYELEIVIEQEKKRSQEMSEMVAKEQLRNAELQRRLTLSGGVSSKNQLSDGKTSNISIERSKSIQLDGSAESEKDILRRQSAYNQDRADNYGVLLEQQRKIVKNLEMELMDGSPKEKVFDWRKKNFIHQCSTYKKYEND</sequence>
<name>A0ABM3GC16_NEOLC</name>
<evidence type="ECO:0000256" key="1">
    <source>
        <dbReference type="SAM" id="Coils"/>
    </source>
</evidence>
<evidence type="ECO:0000256" key="2">
    <source>
        <dbReference type="SAM" id="MobiDB-lite"/>
    </source>
</evidence>
<gene>
    <name evidence="4" type="primary">LOC124294781</name>
</gene>
<keyword evidence="1" id="KW-0175">Coiled coil</keyword>
<evidence type="ECO:0000313" key="4">
    <source>
        <dbReference type="RefSeq" id="XP_046597813.1"/>
    </source>
</evidence>
<organism evidence="3 4">
    <name type="scientific">Neodiprion lecontei</name>
    <name type="common">Redheaded pine sawfly</name>
    <dbReference type="NCBI Taxonomy" id="441921"/>
    <lineage>
        <taxon>Eukaryota</taxon>
        <taxon>Metazoa</taxon>
        <taxon>Ecdysozoa</taxon>
        <taxon>Arthropoda</taxon>
        <taxon>Hexapoda</taxon>
        <taxon>Insecta</taxon>
        <taxon>Pterygota</taxon>
        <taxon>Neoptera</taxon>
        <taxon>Endopterygota</taxon>
        <taxon>Hymenoptera</taxon>
        <taxon>Tenthredinoidea</taxon>
        <taxon>Diprionidae</taxon>
        <taxon>Diprioninae</taxon>
        <taxon>Neodiprion</taxon>
    </lineage>
</organism>
<proteinExistence type="predicted"/>
<feature type="compositionally biased region" description="Polar residues" evidence="2">
    <location>
        <begin position="419"/>
        <end position="428"/>
    </location>
</feature>
<reference evidence="4" key="1">
    <citation type="submission" date="2025-08" db="UniProtKB">
        <authorList>
            <consortium name="RefSeq"/>
        </authorList>
    </citation>
    <scope>IDENTIFICATION</scope>
    <source>
        <tissue evidence="4">Thorax and Abdomen</tissue>
    </source>
</reference>
<protein>
    <submittedName>
        <fullName evidence="4">Uncharacterized protein MCAP_0864-like</fullName>
    </submittedName>
</protein>
<keyword evidence="3" id="KW-1185">Reference proteome</keyword>
<evidence type="ECO:0000313" key="3">
    <source>
        <dbReference type="Proteomes" id="UP000829291"/>
    </source>
</evidence>
<dbReference type="RefSeq" id="XP_046597813.1">
    <property type="nucleotide sequence ID" value="XM_046741857.1"/>
</dbReference>
<feature type="coiled-coil region" evidence="1">
    <location>
        <begin position="274"/>
        <end position="376"/>
    </location>
</feature>
<dbReference type="Gene3D" id="1.10.287.1490">
    <property type="match status" value="1"/>
</dbReference>
<accession>A0ABM3GC16</accession>
<feature type="region of interest" description="Disordered" evidence="2">
    <location>
        <begin position="409"/>
        <end position="428"/>
    </location>
</feature>